<dbReference type="Proteomes" id="UP000238045">
    <property type="component" value="Unassembled WGS sequence"/>
</dbReference>
<organism evidence="1 2">
    <name type="scientific">Pseudomonas poae</name>
    <dbReference type="NCBI Taxonomy" id="200451"/>
    <lineage>
        <taxon>Bacteria</taxon>
        <taxon>Pseudomonadati</taxon>
        <taxon>Pseudomonadota</taxon>
        <taxon>Gammaproteobacteria</taxon>
        <taxon>Pseudomonadales</taxon>
        <taxon>Pseudomonadaceae</taxon>
        <taxon>Pseudomonas</taxon>
    </lineage>
</organism>
<dbReference type="EMBL" id="PCQL01000010">
    <property type="protein sequence ID" value="PRC19090.1"/>
    <property type="molecule type" value="Genomic_DNA"/>
</dbReference>
<comment type="caution">
    <text evidence="1">The sequence shown here is derived from an EMBL/GenBank/DDBJ whole genome shotgun (WGS) entry which is preliminary data.</text>
</comment>
<sequence length="269" mass="31082">MSQFKTLTTVEVRTLRKHYSTHCFGNTAYLTEVQDYIQSMAQQALTEYVSRRSGGGITNTTLWQDFYTYVSPTNPKVTGVAIREHIRAILEKEQHYQCCYCRRPLLNDAHAKPIEHVLPHSIFVQHTFDILNLSIACVDCNRRKTDNIWTLKAGKFMRTRHYPAASAFTDMYHPRIHRYDDHVTFFRVQSNTHCISIYTGLTAQGKNLCKNLLTHISKLELFVSANSELKHHMAMINEQDFRPGSDAEIAIKAFKRAFQDATDIILEHV</sequence>
<protein>
    <recommendedName>
        <fullName evidence="3">HNH endonuclease</fullName>
    </recommendedName>
</protein>
<evidence type="ECO:0000313" key="1">
    <source>
        <dbReference type="EMBL" id="PRC19090.1"/>
    </source>
</evidence>
<dbReference type="Gene3D" id="1.10.30.50">
    <property type="match status" value="1"/>
</dbReference>
<dbReference type="AlphaFoldDB" id="A0A2S9ETG0"/>
<reference evidence="1 2" key="1">
    <citation type="submission" date="2017-09" db="EMBL/GenBank/DDBJ databases">
        <title>Genomic, metabolic, and phenotypic characteristics of bacterial isolates from the natural microbiome of the model nematode Caenorhabditis elegans.</title>
        <authorList>
            <person name="Zimmermann J."/>
            <person name="Obeng N."/>
            <person name="Yang W."/>
            <person name="Obeng O."/>
            <person name="Kissoyan K."/>
            <person name="Pees B."/>
            <person name="Dirksen P."/>
            <person name="Hoppner M."/>
            <person name="Franke A."/>
            <person name="Rosenstiel P."/>
            <person name="Leippe M."/>
            <person name="Dierking K."/>
            <person name="Kaleta C."/>
            <person name="Schulenburg H."/>
        </authorList>
    </citation>
    <scope>NUCLEOTIDE SEQUENCE [LARGE SCALE GENOMIC DNA]</scope>
    <source>
        <strain evidence="1 2">MYb117</strain>
    </source>
</reference>
<keyword evidence="2" id="KW-1185">Reference proteome</keyword>
<name>A0A2S9ETG0_9PSED</name>
<accession>A0A2S9ETG0</accession>
<evidence type="ECO:0008006" key="3">
    <source>
        <dbReference type="Google" id="ProtNLM"/>
    </source>
</evidence>
<proteinExistence type="predicted"/>
<gene>
    <name evidence="1" type="ORF">CQZ99_12335</name>
</gene>
<evidence type="ECO:0000313" key="2">
    <source>
        <dbReference type="Proteomes" id="UP000238045"/>
    </source>
</evidence>
<dbReference type="RefSeq" id="WP_105696964.1">
    <property type="nucleotide sequence ID" value="NZ_CP159260.1"/>
</dbReference>